<dbReference type="InterPro" id="IPR036390">
    <property type="entry name" value="WH_DNA-bd_sf"/>
</dbReference>
<dbReference type="SMART" id="SM00715">
    <property type="entry name" value="LA"/>
    <property type="match status" value="1"/>
</dbReference>
<accession>A0A834WBW9</accession>
<dbReference type="AlphaFoldDB" id="A0A834WBW9"/>
<name>A0A834WBW9_9FABA</name>
<evidence type="ECO:0000256" key="1">
    <source>
        <dbReference type="ARBA" id="ARBA00022884"/>
    </source>
</evidence>
<dbReference type="PANTHER" id="PTHR22792:SF101">
    <property type="entry name" value="LA-RELATED PROTEIN 1A"/>
    <property type="match status" value="1"/>
</dbReference>
<dbReference type="Gene3D" id="1.10.10.10">
    <property type="entry name" value="Winged helix-like DNA-binding domain superfamily/Winged helix DNA-binding domain"/>
    <property type="match status" value="1"/>
</dbReference>
<sequence>MIGTETKGVMVIAECEIGEDQKEVGVPKSPWKTPVVVDGSGRDRSVVVMSTDSWPALSDAQRLRNSGTSSKAEDTMVAAVPSAGGGGGEVAPRPPYGKGPGIQHKSNGSGNLNSSNKLPSSRHKPSPKRNSSGGPPFPVPMSHYQQSIPPPFHAMVPPPHITVPGYAFPPGPGAFPNVENQLAKPASQTPRQAFIRSAHPVDAKGVQPPVQGDPNAFVVNFPNGRPNIQEQGEHLNHAWHHQRQFPARANISMQQGMGQRAFTRPFHVPPPGYMIDPNFLGPASLWYGPMVPPGSIRGPHSRPFVPYPVTPGHQSMPPETVALRASIVKQIDYYFSDENLQNDHYLISLMGDQGWVPISSVADFKRVKKMSTDIPFILDALQSSNTVEVQGDKIRKRDNWSKWIRVSSGNSASTVAQSQQSYVVGDVTNSLENCDANEDKTKISEENLKDSGQNAIMVEKMQSYRETSEGSHMSSEHDTESHYSDDKSGAIGDSISFFDHGRSCSNLCCFSQETEHKKLKDNETENMQVSADMDIRDLSNDFANTFMLDEEIELEQKILKETELSSSRRIEDEDDEMVVNDQDVQRLIIVTQNSDLKGGSKGGGKESKSISSELASAINDGLYFYEQELKNKRSNLRKNNCDNKNLRSPTNAPGVLNMKLGESISGSSVLEESRTGSTNSQRKPKGFQKQQSSHKQRFFSSNFRNHGTGRSSHGVISESPPTHSVGFFFASTPPENHGLKPSKLSCSPHGCFSGSSPPVGSLPKSFPPFQHPSHQLLEENGFKQQKYQRYHNHCLNDRKKLGIGCSEAMNTLYKFWCYFLRDMFVPSMYNEFKKLALEDAAANYNYGIECLFRFYSYGLEKEFRKDLYSDFEQLTLDFYHKGNLYGLEKYCGSSMRDILEAGFHPSNANLHTRAFHHYRERRDRKEPLGKCSELDKLLREEYRSLDDFRSKERINNTAAKEGIN</sequence>
<protein>
    <submittedName>
        <fullName evidence="5">La-related protein 1A</fullName>
    </submittedName>
</protein>
<feature type="compositionally biased region" description="Basic residues" evidence="3">
    <location>
        <begin position="682"/>
        <end position="697"/>
    </location>
</feature>
<gene>
    <name evidence="5" type="ORF">G2W53_029492</name>
</gene>
<dbReference type="Pfam" id="PF05383">
    <property type="entry name" value="La"/>
    <property type="match status" value="1"/>
</dbReference>
<dbReference type="OrthoDB" id="340227at2759"/>
<feature type="domain" description="HTH La-type RNA-binding" evidence="4">
    <location>
        <begin position="317"/>
        <end position="406"/>
    </location>
</feature>
<dbReference type="SMART" id="SM00684">
    <property type="entry name" value="DM15"/>
    <property type="match status" value="3"/>
</dbReference>
<feature type="region of interest" description="Disordered" evidence="3">
    <location>
        <begin position="635"/>
        <end position="717"/>
    </location>
</feature>
<feature type="compositionally biased region" description="Polar residues" evidence="3">
    <location>
        <begin position="698"/>
        <end position="711"/>
    </location>
</feature>
<evidence type="ECO:0000313" key="5">
    <source>
        <dbReference type="EMBL" id="KAF7815523.1"/>
    </source>
</evidence>
<dbReference type="EMBL" id="JAAIUW010000009">
    <property type="protein sequence ID" value="KAF7815523.1"/>
    <property type="molecule type" value="Genomic_DNA"/>
</dbReference>
<dbReference type="InterPro" id="IPR045180">
    <property type="entry name" value="La_dom_prot"/>
</dbReference>
<evidence type="ECO:0000256" key="3">
    <source>
        <dbReference type="SAM" id="MobiDB-lite"/>
    </source>
</evidence>
<dbReference type="PROSITE" id="PS50961">
    <property type="entry name" value="HTH_LA"/>
    <property type="match status" value="1"/>
</dbReference>
<reference evidence="5" key="1">
    <citation type="submission" date="2020-09" db="EMBL/GenBank/DDBJ databases">
        <title>Genome-Enabled Discovery of Anthraquinone Biosynthesis in Senna tora.</title>
        <authorList>
            <person name="Kang S.-H."/>
            <person name="Pandey R.P."/>
            <person name="Lee C.-M."/>
            <person name="Sim J.-S."/>
            <person name="Jeong J.-T."/>
            <person name="Choi B.-S."/>
            <person name="Jung M."/>
            <person name="Ginzburg D."/>
            <person name="Zhao K."/>
            <person name="Won S.Y."/>
            <person name="Oh T.-J."/>
            <person name="Yu Y."/>
            <person name="Kim N.-H."/>
            <person name="Lee O.R."/>
            <person name="Lee T.-H."/>
            <person name="Bashyal P."/>
            <person name="Kim T.-S."/>
            <person name="Lee W.-H."/>
            <person name="Kawkins C."/>
            <person name="Kim C.-K."/>
            <person name="Kim J.S."/>
            <person name="Ahn B.O."/>
            <person name="Rhee S.Y."/>
            <person name="Sohng J.K."/>
        </authorList>
    </citation>
    <scope>NUCLEOTIDE SEQUENCE</scope>
    <source>
        <tissue evidence="5">Leaf</tissue>
    </source>
</reference>
<dbReference type="InterPro" id="IPR006630">
    <property type="entry name" value="La_HTH"/>
</dbReference>
<feature type="region of interest" description="Disordered" evidence="3">
    <location>
        <begin position="51"/>
        <end position="146"/>
    </location>
</feature>
<dbReference type="CDD" id="cd07323">
    <property type="entry name" value="LAM"/>
    <property type="match status" value="1"/>
</dbReference>
<proteinExistence type="predicted"/>
<dbReference type="PANTHER" id="PTHR22792">
    <property type="entry name" value="LUPUS LA PROTEIN-RELATED"/>
    <property type="match status" value="1"/>
</dbReference>
<evidence type="ECO:0000259" key="4">
    <source>
        <dbReference type="PROSITE" id="PS50961"/>
    </source>
</evidence>
<evidence type="ECO:0000256" key="2">
    <source>
        <dbReference type="PROSITE-ProRule" id="PRU00332"/>
    </source>
</evidence>
<dbReference type="Proteomes" id="UP000634136">
    <property type="component" value="Unassembled WGS sequence"/>
</dbReference>
<evidence type="ECO:0000313" key="6">
    <source>
        <dbReference type="Proteomes" id="UP000634136"/>
    </source>
</evidence>
<keyword evidence="6" id="KW-1185">Reference proteome</keyword>
<dbReference type="GO" id="GO:0048255">
    <property type="term" value="P:mRNA stabilization"/>
    <property type="evidence" value="ECO:0007669"/>
    <property type="project" value="InterPro"/>
</dbReference>
<comment type="caution">
    <text evidence="5">The sequence shown here is derived from an EMBL/GenBank/DDBJ whole genome shotgun (WGS) entry which is preliminary data.</text>
</comment>
<dbReference type="SUPFAM" id="SSF46785">
    <property type="entry name" value="Winged helix' DNA-binding domain"/>
    <property type="match status" value="1"/>
</dbReference>
<organism evidence="5 6">
    <name type="scientific">Senna tora</name>
    <dbReference type="NCBI Taxonomy" id="362788"/>
    <lineage>
        <taxon>Eukaryota</taxon>
        <taxon>Viridiplantae</taxon>
        <taxon>Streptophyta</taxon>
        <taxon>Embryophyta</taxon>
        <taxon>Tracheophyta</taxon>
        <taxon>Spermatophyta</taxon>
        <taxon>Magnoliopsida</taxon>
        <taxon>eudicotyledons</taxon>
        <taxon>Gunneridae</taxon>
        <taxon>Pentapetalae</taxon>
        <taxon>rosids</taxon>
        <taxon>fabids</taxon>
        <taxon>Fabales</taxon>
        <taxon>Fabaceae</taxon>
        <taxon>Caesalpinioideae</taxon>
        <taxon>Cassia clade</taxon>
        <taxon>Senna</taxon>
    </lineage>
</organism>
<dbReference type="InterPro" id="IPR006607">
    <property type="entry name" value="DM15"/>
</dbReference>
<feature type="region of interest" description="Disordered" evidence="3">
    <location>
        <begin position="464"/>
        <end position="486"/>
    </location>
</feature>
<keyword evidence="1 2" id="KW-0694">RNA-binding</keyword>
<dbReference type="Pfam" id="PF21071">
    <property type="entry name" value="LARP1_HEAT"/>
    <property type="match status" value="1"/>
</dbReference>
<feature type="compositionally biased region" description="Polar residues" evidence="3">
    <location>
        <begin position="664"/>
        <end position="681"/>
    </location>
</feature>
<feature type="compositionally biased region" description="Low complexity" evidence="3">
    <location>
        <begin position="105"/>
        <end position="119"/>
    </location>
</feature>
<dbReference type="GO" id="GO:0000339">
    <property type="term" value="F:RNA cap binding"/>
    <property type="evidence" value="ECO:0007669"/>
    <property type="project" value="InterPro"/>
</dbReference>
<dbReference type="InterPro" id="IPR036388">
    <property type="entry name" value="WH-like_DNA-bd_sf"/>
</dbReference>